<feature type="transmembrane region" description="Helical" evidence="9">
    <location>
        <begin position="108"/>
        <end position="126"/>
    </location>
</feature>
<dbReference type="GO" id="GO:0005886">
    <property type="term" value="C:plasma membrane"/>
    <property type="evidence" value="ECO:0007669"/>
    <property type="project" value="UniProtKB-SubCell"/>
</dbReference>
<keyword evidence="2" id="KW-0813">Transport</keyword>
<feature type="transmembrane region" description="Helical" evidence="9">
    <location>
        <begin position="28"/>
        <end position="50"/>
    </location>
</feature>
<evidence type="ECO:0000313" key="13">
    <source>
        <dbReference type="Proteomes" id="UP001063350"/>
    </source>
</evidence>
<evidence type="ECO:0000256" key="6">
    <source>
        <dbReference type="ARBA" id="ARBA00022840"/>
    </source>
</evidence>
<evidence type="ECO:0000256" key="2">
    <source>
        <dbReference type="ARBA" id="ARBA00022448"/>
    </source>
</evidence>
<dbReference type="GO" id="GO:0016887">
    <property type="term" value="F:ATP hydrolysis activity"/>
    <property type="evidence" value="ECO:0007669"/>
    <property type="project" value="InterPro"/>
</dbReference>
<dbReference type="GO" id="GO:0140359">
    <property type="term" value="F:ABC-type transporter activity"/>
    <property type="evidence" value="ECO:0007669"/>
    <property type="project" value="InterPro"/>
</dbReference>
<dbReference type="InterPro" id="IPR027417">
    <property type="entry name" value="P-loop_NTPase"/>
</dbReference>
<dbReference type="Gene3D" id="3.40.50.300">
    <property type="entry name" value="P-loop containing nucleotide triphosphate hydrolases"/>
    <property type="match status" value="1"/>
</dbReference>
<dbReference type="AlphaFoldDB" id="A0A915UA52"/>
<organism evidence="12 13">
    <name type="scientific">Desulfolithobacter dissulfuricans</name>
    <dbReference type="NCBI Taxonomy" id="2795293"/>
    <lineage>
        <taxon>Bacteria</taxon>
        <taxon>Pseudomonadati</taxon>
        <taxon>Thermodesulfobacteriota</taxon>
        <taxon>Desulfobulbia</taxon>
        <taxon>Desulfobulbales</taxon>
        <taxon>Desulfobulbaceae</taxon>
        <taxon>Desulfolithobacter</taxon>
    </lineage>
</organism>
<evidence type="ECO:0000256" key="4">
    <source>
        <dbReference type="ARBA" id="ARBA00022692"/>
    </source>
</evidence>
<keyword evidence="3" id="KW-1003">Cell membrane</keyword>
<feature type="transmembrane region" description="Helical" evidence="9">
    <location>
        <begin position="214"/>
        <end position="234"/>
    </location>
</feature>
<dbReference type="GO" id="GO:0005524">
    <property type="term" value="F:ATP binding"/>
    <property type="evidence" value="ECO:0007669"/>
    <property type="project" value="UniProtKB-KW"/>
</dbReference>
<keyword evidence="13" id="KW-1185">Reference proteome</keyword>
<dbReference type="CDD" id="cd18541">
    <property type="entry name" value="ABC_6TM_TmrB_like"/>
    <property type="match status" value="1"/>
</dbReference>
<dbReference type="SMART" id="SM00382">
    <property type="entry name" value="AAA"/>
    <property type="match status" value="1"/>
</dbReference>
<evidence type="ECO:0000256" key="7">
    <source>
        <dbReference type="ARBA" id="ARBA00022989"/>
    </source>
</evidence>
<keyword evidence="5" id="KW-0547">Nucleotide-binding</keyword>
<dbReference type="InterPro" id="IPR036640">
    <property type="entry name" value="ABC1_TM_sf"/>
</dbReference>
<dbReference type="InterPro" id="IPR003593">
    <property type="entry name" value="AAA+_ATPase"/>
</dbReference>
<keyword evidence="6 12" id="KW-0067">ATP-binding</keyword>
<dbReference type="InterPro" id="IPR017871">
    <property type="entry name" value="ABC_transporter-like_CS"/>
</dbReference>
<gene>
    <name evidence="12" type="ORF">GF1_15160</name>
</gene>
<evidence type="ECO:0000256" key="3">
    <source>
        <dbReference type="ARBA" id="ARBA00022475"/>
    </source>
</evidence>
<evidence type="ECO:0000256" key="9">
    <source>
        <dbReference type="SAM" id="Phobius"/>
    </source>
</evidence>
<accession>A0A915UA52</accession>
<dbReference type="InterPro" id="IPR011527">
    <property type="entry name" value="ABC1_TM_dom"/>
</dbReference>
<feature type="transmembrane region" description="Helical" evidence="9">
    <location>
        <begin position="132"/>
        <end position="151"/>
    </location>
</feature>
<evidence type="ECO:0000313" key="12">
    <source>
        <dbReference type="EMBL" id="BCO09140.1"/>
    </source>
</evidence>
<keyword evidence="4 9" id="KW-0812">Transmembrane</keyword>
<dbReference type="Pfam" id="PF00005">
    <property type="entry name" value="ABC_tran"/>
    <property type="match status" value="1"/>
</dbReference>
<dbReference type="PANTHER" id="PTHR24221">
    <property type="entry name" value="ATP-BINDING CASSETTE SUB-FAMILY B"/>
    <property type="match status" value="1"/>
</dbReference>
<dbReference type="Pfam" id="PF00664">
    <property type="entry name" value="ABC_membrane"/>
    <property type="match status" value="1"/>
</dbReference>
<evidence type="ECO:0000259" key="11">
    <source>
        <dbReference type="PROSITE" id="PS50929"/>
    </source>
</evidence>
<comment type="subcellular location">
    <subcellularLocation>
        <location evidence="1">Cell membrane</location>
        <topology evidence="1">Multi-pass membrane protein</topology>
    </subcellularLocation>
</comment>
<name>A0A915UA52_9BACT</name>
<keyword evidence="8 9" id="KW-0472">Membrane</keyword>
<dbReference type="InterPro" id="IPR039421">
    <property type="entry name" value="Type_1_exporter"/>
</dbReference>
<dbReference type="KEGG" id="ddu:GF1_15160"/>
<feature type="transmembrane region" description="Helical" evidence="9">
    <location>
        <begin position="249"/>
        <end position="273"/>
    </location>
</feature>
<dbReference type="PROSITE" id="PS50929">
    <property type="entry name" value="ABC_TM1F"/>
    <property type="match status" value="1"/>
</dbReference>
<dbReference type="PROSITE" id="PS00211">
    <property type="entry name" value="ABC_TRANSPORTER_1"/>
    <property type="match status" value="1"/>
</dbReference>
<dbReference type="FunFam" id="3.40.50.300:FF:000221">
    <property type="entry name" value="Multidrug ABC transporter ATP-binding protein"/>
    <property type="match status" value="1"/>
</dbReference>
<dbReference type="InterPro" id="IPR003439">
    <property type="entry name" value="ABC_transporter-like_ATP-bd"/>
</dbReference>
<dbReference type="SUPFAM" id="SSF52540">
    <property type="entry name" value="P-loop containing nucleoside triphosphate hydrolases"/>
    <property type="match status" value="1"/>
</dbReference>
<dbReference type="Proteomes" id="UP001063350">
    <property type="component" value="Chromosome"/>
</dbReference>
<dbReference type="PROSITE" id="PS50893">
    <property type="entry name" value="ABC_TRANSPORTER_2"/>
    <property type="match status" value="1"/>
</dbReference>
<dbReference type="EMBL" id="AP024233">
    <property type="protein sequence ID" value="BCO09140.1"/>
    <property type="molecule type" value="Genomic_DNA"/>
</dbReference>
<sequence>MDFLQLLIPRLLGSGVDRLDAGTATGQTLLKTGGLILLTGLGVAGLRFVWRYQIIGFSRRLERILRDRIFEHVLGLDRVFFERCSTGDIMAHATNDTASVQMACGMGLVAAIDALVMAVAVIGFMLHINVSLTFMALLPMPFLVLFTRILATRMHRRFNRVQQQFALLTEFARTTLVSIRLIKVYTLERLQTRHFDRLGRGLVRESLRVATIQGLLFPAATLVGNLGMLLVLYFGGRLVILSVISLGEFVAFISYLFMLIWPMMAVGWVTNIMQRGVTSLRRIQTLLRARPILTDPPRPDERPVREPVFTLRRLDFSYPGTSRRVLRDIELEIGPGLIGITGRSGSGKSTLCRLLARMYPVADGTLFFDHRDVNTLTLDLVRRHIAWVDQEPTLFGDTIYENILLGRPGATRDEVEEAARQAAIHGEILELPRGYQTPVGERGVNLSGGQRQRLALARALLSNRPVLIIDDGLSAIDVDTEEKILSWLCQPRADRTVVVVSHRIKLLRSMDRIVVLEQGRVIHQGSHRELLERSRLYRIMYEKQHSSGELGG</sequence>
<evidence type="ECO:0000256" key="5">
    <source>
        <dbReference type="ARBA" id="ARBA00022741"/>
    </source>
</evidence>
<evidence type="ECO:0000259" key="10">
    <source>
        <dbReference type="PROSITE" id="PS50893"/>
    </source>
</evidence>
<dbReference type="Gene3D" id="1.20.1560.10">
    <property type="entry name" value="ABC transporter type 1, transmembrane domain"/>
    <property type="match status" value="1"/>
</dbReference>
<evidence type="ECO:0000256" key="8">
    <source>
        <dbReference type="ARBA" id="ARBA00023136"/>
    </source>
</evidence>
<protein>
    <submittedName>
        <fullName evidence="12">Multidrug ABC transporter ATP-binding protein</fullName>
    </submittedName>
</protein>
<evidence type="ECO:0000256" key="1">
    <source>
        <dbReference type="ARBA" id="ARBA00004651"/>
    </source>
</evidence>
<feature type="domain" description="ABC transporter" evidence="10">
    <location>
        <begin position="311"/>
        <end position="543"/>
    </location>
</feature>
<feature type="domain" description="ABC transmembrane type-1" evidence="11">
    <location>
        <begin position="1"/>
        <end position="275"/>
    </location>
</feature>
<dbReference type="PANTHER" id="PTHR24221:SF300">
    <property type="entry name" value="MULTIDRUG RESISTANCE-LIKE ATP-BINDING PROTEIN MDLA"/>
    <property type="match status" value="1"/>
</dbReference>
<keyword evidence="7 9" id="KW-1133">Transmembrane helix</keyword>
<dbReference type="SUPFAM" id="SSF90123">
    <property type="entry name" value="ABC transporter transmembrane region"/>
    <property type="match status" value="1"/>
</dbReference>
<reference evidence="12" key="1">
    <citation type="submission" date="2020-12" db="EMBL/GenBank/DDBJ databases">
        <title>Desulfobium dissulfuricans gen. nov., sp. nov., a novel mesophilic, sulfate-reducing bacterium isolated from a deep-sea hydrothermal vent.</title>
        <authorList>
            <person name="Hashimoto Y."/>
            <person name="Tame A."/>
            <person name="Sawayama S."/>
            <person name="Miyazaki J."/>
            <person name="Takai K."/>
            <person name="Nakagawa S."/>
        </authorList>
    </citation>
    <scope>NUCLEOTIDE SEQUENCE</scope>
    <source>
        <strain evidence="12">GF1</strain>
    </source>
</reference>
<proteinExistence type="predicted"/>